<dbReference type="AlphaFoldDB" id="A0A2U1TGW3"/>
<proteinExistence type="predicted"/>
<organism evidence="2 3">
    <name type="scientific">Mycetocola zhujimingii</name>
    <dbReference type="NCBI Taxonomy" id="2079792"/>
    <lineage>
        <taxon>Bacteria</taxon>
        <taxon>Bacillati</taxon>
        <taxon>Actinomycetota</taxon>
        <taxon>Actinomycetes</taxon>
        <taxon>Micrococcales</taxon>
        <taxon>Microbacteriaceae</taxon>
        <taxon>Mycetocola</taxon>
    </lineage>
</organism>
<evidence type="ECO:0000256" key="1">
    <source>
        <dbReference type="SAM" id="MobiDB-lite"/>
    </source>
</evidence>
<feature type="region of interest" description="Disordered" evidence="1">
    <location>
        <begin position="74"/>
        <end position="94"/>
    </location>
</feature>
<name>A0A2U1TGW3_9MICO</name>
<gene>
    <name evidence="2" type="ORF">DF223_01855</name>
</gene>
<reference evidence="3" key="1">
    <citation type="submission" date="2018-04" db="EMBL/GenBank/DDBJ databases">
        <authorList>
            <person name="Liu S."/>
            <person name="Wang Z."/>
            <person name="Li J."/>
        </authorList>
    </citation>
    <scope>NUCLEOTIDE SEQUENCE [LARGE SCALE GENOMIC DNA]</scope>
    <source>
        <strain evidence="3">622</strain>
    </source>
</reference>
<dbReference type="Proteomes" id="UP000244962">
    <property type="component" value="Unassembled WGS sequence"/>
</dbReference>
<keyword evidence="3" id="KW-1185">Reference proteome</keyword>
<dbReference type="EMBL" id="QEFB01000001">
    <property type="protein sequence ID" value="PWC08124.1"/>
    <property type="molecule type" value="Genomic_DNA"/>
</dbReference>
<evidence type="ECO:0000313" key="2">
    <source>
        <dbReference type="EMBL" id="PWC08124.1"/>
    </source>
</evidence>
<comment type="caution">
    <text evidence="2">The sequence shown here is derived from an EMBL/GenBank/DDBJ whole genome shotgun (WGS) entry which is preliminary data.</text>
</comment>
<accession>A0A2U1TGW3</accession>
<protein>
    <submittedName>
        <fullName evidence="2">Uncharacterized protein</fullName>
    </submittedName>
</protein>
<sequence length="94" mass="9887">MAIMLVENEMEIAAVVDRVTQAMAVGVENTRGFPVAWSLAKTSDSTVHINELPLEPLVIGYAIGSLHGARSILGLPPSTRFPSASAGNEKPAES</sequence>
<evidence type="ECO:0000313" key="3">
    <source>
        <dbReference type="Proteomes" id="UP000244962"/>
    </source>
</evidence>